<dbReference type="InterPro" id="IPR051790">
    <property type="entry name" value="Cytochrome_c-biogenesis_DsbD"/>
</dbReference>
<keyword evidence="1" id="KW-0472">Membrane</keyword>
<feature type="transmembrane region" description="Helical" evidence="1">
    <location>
        <begin position="55"/>
        <end position="75"/>
    </location>
</feature>
<evidence type="ECO:0000313" key="3">
    <source>
        <dbReference type="Proteomes" id="UP000179880"/>
    </source>
</evidence>
<reference evidence="2 3" key="1">
    <citation type="journal article" date="2016" name="Nat. Commun.">
        <title>Thousands of microbial genomes shed light on interconnected biogeochemical processes in an aquifer system.</title>
        <authorList>
            <person name="Anantharaman K."/>
            <person name="Brown C.T."/>
            <person name="Hug L.A."/>
            <person name="Sharon I."/>
            <person name="Castelle C.J."/>
            <person name="Probst A.J."/>
            <person name="Thomas B.C."/>
            <person name="Singh A."/>
            <person name="Wilkins M.J."/>
            <person name="Karaoz U."/>
            <person name="Brodie E.L."/>
            <person name="Williams K.H."/>
            <person name="Hubbard S.S."/>
            <person name="Banfield J.F."/>
        </authorList>
    </citation>
    <scope>NUCLEOTIDE SEQUENCE [LARGE SCALE GENOMIC DNA]</scope>
</reference>
<keyword evidence="1" id="KW-1133">Transmembrane helix</keyword>
<keyword evidence="1" id="KW-0812">Transmembrane</keyword>
<feature type="transmembrane region" description="Helical" evidence="1">
    <location>
        <begin position="206"/>
        <end position="229"/>
    </location>
</feature>
<sequence length="261" mass="28517">MTRKKLIIFLTAAIFLFGVFAFFKWSSAGTDFLWKISNGGTQLLPLVAVASLLDSINPCAFSILILTIAFLLSIGKARGSILKLGSAYVFGIFLVYMLIGLGILQTLHIFNTPHFMAKVGAILLIFLGGINLVNEFFPNFPIKLRISPVAHNKMAEFMEKGSLPAVFLLGILVGLCEFPCTGGPYLMVLGLLHDSTTYLPGLGYLLLYNLIFILPLVIILLIASNQMLLGKVQAWQTKERGWMRLGGGVAMVGLGMLILFL</sequence>
<dbReference type="PANTHER" id="PTHR31272">
    <property type="entry name" value="CYTOCHROME C-TYPE BIOGENESIS PROTEIN HI_1454-RELATED"/>
    <property type="match status" value="1"/>
</dbReference>
<protein>
    <submittedName>
        <fullName evidence="2">Uncharacterized protein</fullName>
    </submittedName>
</protein>
<feature type="transmembrane region" description="Helical" evidence="1">
    <location>
        <begin position="115"/>
        <end position="137"/>
    </location>
</feature>
<accession>A0A1F6WIF0</accession>
<dbReference type="PANTHER" id="PTHR31272:SF9">
    <property type="entry name" value="BLL1027 PROTEIN"/>
    <property type="match status" value="1"/>
</dbReference>
<name>A0A1F6WIF0_9BACT</name>
<feature type="transmembrane region" description="Helical" evidence="1">
    <location>
        <begin position="163"/>
        <end position="186"/>
    </location>
</feature>
<organism evidence="2 3">
    <name type="scientific">Candidatus Nomurabacteria bacterium RIFCSPHIGHO2_02_FULL_42_24</name>
    <dbReference type="NCBI Taxonomy" id="1801757"/>
    <lineage>
        <taxon>Bacteria</taxon>
        <taxon>Candidatus Nomuraibacteriota</taxon>
    </lineage>
</organism>
<proteinExistence type="predicted"/>
<evidence type="ECO:0000256" key="1">
    <source>
        <dbReference type="SAM" id="Phobius"/>
    </source>
</evidence>
<feature type="transmembrane region" description="Helical" evidence="1">
    <location>
        <begin position="241"/>
        <end position="260"/>
    </location>
</feature>
<feature type="transmembrane region" description="Helical" evidence="1">
    <location>
        <begin position="87"/>
        <end position="109"/>
    </location>
</feature>
<dbReference type="EMBL" id="MFUH01000021">
    <property type="protein sequence ID" value="OGI81668.1"/>
    <property type="molecule type" value="Genomic_DNA"/>
</dbReference>
<comment type="caution">
    <text evidence="2">The sequence shown here is derived from an EMBL/GenBank/DDBJ whole genome shotgun (WGS) entry which is preliminary data.</text>
</comment>
<evidence type="ECO:0000313" key="2">
    <source>
        <dbReference type="EMBL" id="OGI81668.1"/>
    </source>
</evidence>
<dbReference type="AlphaFoldDB" id="A0A1F6WIF0"/>
<dbReference type="Proteomes" id="UP000179880">
    <property type="component" value="Unassembled WGS sequence"/>
</dbReference>
<gene>
    <name evidence="2" type="ORF">A3B93_01840</name>
</gene>